<comment type="caution">
    <text evidence="1">The sequence shown here is derived from an EMBL/GenBank/DDBJ whole genome shotgun (WGS) entry which is preliminary data.</text>
</comment>
<dbReference type="RefSeq" id="WP_102597741.1">
    <property type="nucleotide sequence ID" value="NZ_JBQDUD010000017.1"/>
</dbReference>
<sequence>MPRTSIDQKTMHRYLSEHLLGSESGLNHFKAAHHTWADTAYAKRFESLHQQVQADQDDLKRIMDQLGCTKRPMSRLLAPAAKLAGHVNPFNPLRLRKLAAAQVQLDVLTGLLNAKLRMWQTMLLMLPHDPRLDQELLQDLSHRAESQISQLKALSDETWPERFAPQVDHGRKEGRP</sequence>
<gene>
    <name evidence="1" type="ORF">CIK84_05835</name>
</gene>
<protein>
    <submittedName>
        <fullName evidence="1">Uncharacterized protein</fullName>
    </submittedName>
</protein>
<organism evidence="1 2">
    <name type="scientific">Glutamicibacter arilaitensis</name>
    <dbReference type="NCBI Taxonomy" id="256701"/>
    <lineage>
        <taxon>Bacteria</taxon>
        <taxon>Bacillati</taxon>
        <taxon>Actinomycetota</taxon>
        <taxon>Actinomycetes</taxon>
        <taxon>Micrococcales</taxon>
        <taxon>Micrococcaceae</taxon>
        <taxon>Glutamicibacter</taxon>
    </lineage>
</organism>
<proteinExistence type="predicted"/>
<dbReference type="AlphaFoldDB" id="A0A2N7S4P1"/>
<dbReference type="Proteomes" id="UP000235739">
    <property type="component" value="Unassembled WGS sequence"/>
</dbReference>
<accession>A0A2N7S4P1</accession>
<evidence type="ECO:0000313" key="1">
    <source>
        <dbReference type="EMBL" id="PMQ21094.1"/>
    </source>
</evidence>
<dbReference type="EMBL" id="PNQX01000001">
    <property type="protein sequence ID" value="PMQ21094.1"/>
    <property type="molecule type" value="Genomic_DNA"/>
</dbReference>
<reference evidence="1 2" key="1">
    <citation type="journal article" date="2017" name="Elife">
        <title>Extensive horizontal gene transfer in cheese-associated bacteria.</title>
        <authorList>
            <person name="Bonham K.S."/>
            <person name="Wolfe B.E."/>
            <person name="Dutton R.J."/>
        </authorList>
    </citation>
    <scope>NUCLEOTIDE SEQUENCE [LARGE SCALE GENOMIC DNA]</scope>
    <source>
        <strain evidence="1 2">JB182</strain>
    </source>
</reference>
<name>A0A2N7S4P1_9MICC</name>
<evidence type="ECO:0000313" key="2">
    <source>
        <dbReference type="Proteomes" id="UP000235739"/>
    </source>
</evidence>